<comment type="caution">
    <text evidence="1">The sequence shown here is derived from an EMBL/GenBank/DDBJ whole genome shotgun (WGS) entry which is preliminary data.</text>
</comment>
<dbReference type="AlphaFoldDB" id="A0A0G0T2G0"/>
<proteinExistence type="predicted"/>
<evidence type="ECO:0008006" key="3">
    <source>
        <dbReference type="Google" id="ProtNLM"/>
    </source>
</evidence>
<organism evidence="1 2">
    <name type="scientific">Candidatus Roizmanbacteria bacterium GW2011_GWB1_40_7</name>
    <dbReference type="NCBI Taxonomy" id="1618482"/>
    <lineage>
        <taxon>Bacteria</taxon>
        <taxon>Candidatus Roizmaniibacteriota</taxon>
    </lineage>
</organism>
<evidence type="ECO:0000313" key="2">
    <source>
        <dbReference type="Proteomes" id="UP000034664"/>
    </source>
</evidence>
<name>A0A0G0T2G0_9BACT</name>
<accession>A0A0G0T2G0</accession>
<evidence type="ECO:0000313" key="1">
    <source>
        <dbReference type="EMBL" id="KKR71199.1"/>
    </source>
</evidence>
<dbReference type="EMBL" id="LBZM01000033">
    <property type="protein sequence ID" value="KKR71199.1"/>
    <property type="molecule type" value="Genomic_DNA"/>
</dbReference>
<protein>
    <recommendedName>
        <fullName evidence="3">Fimbrial assembly family protein</fullName>
    </recommendedName>
</protein>
<sequence length="216" mass="23850">MGLKINLLVNKKQKKRPAGRRAEGRTVLNVSVLFIILLLLGASGAYAYQFILTKEVELLDREIIDQKAVIASYNDVEERKSVLVAKTNEIQRIYNEKFDYLKAIEDAQQLFGFSIAIESISIEKTGVVSVEARKVSDITFSQEQAFATNIAEMNLTVIVPTSVELEDTIDTLLGFEGQGLSSVIVTSTSLTEEGEYAVVFSITFSSASPDTDQQNL</sequence>
<reference evidence="1 2" key="1">
    <citation type="journal article" date="2015" name="Nature">
        <title>rRNA introns, odd ribosomes, and small enigmatic genomes across a large radiation of phyla.</title>
        <authorList>
            <person name="Brown C.T."/>
            <person name="Hug L.A."/>
            <person name="Thomas B.C."/>
            <person name="Sharon I."/>
            <person name="Castelle C.J."/>
            <person name="Singh A."/>
            <person name="Wilkins M.J."/>
            <person name="Williams K.H."/>
            <person name="Banfield J.F."/>
        </authorList>
    </citation>
    <scope>NUCLEOTIDE SEQUENCE [LARGE SCALE GENOMIC DNA]</scope>
</reference>
<dbReference type="Proteomes" id="UP000034664">
    <property type="component" value="Unassembled WGS sequence"/>
</dbReference>
<gene>
    <name evidence="1" type="ORF">UU14_C0033G0007</name>
</gene>